<feature type="transmembrane region" description="Helical" evidence="1">
    <location>
        <begin position="20"/>
        <end position="38"/>
    </location>
</feature>
<keyword evidence="1" id="KW-0472">Membrane</keyword>
<evidence type="ECO:0000313" key="3">
    <source>
        <dbReference type="Proteomes" id="UP001108027"/>
    </source>
</evidence>
<feature type="transmembrane region" description="Helical" evidence="1">
    <location>
        <begin position="50"/>
        <end position="73"/>
    </location>
</feature>
<dbReference type="EMBL" id="JAJGNA010000010">
    <property type="protein sequence ID" value="MCC4308939.1"/>
    <property type="molecule type" value="Genomic_DNA"/>
</dbReference>
<accession>A0A9Q3YMK9</accession>
<dbReference type="Proteomes" id="UP001108027">
    <property type="component" value="Unassembled WGS sequence"/>
</dbReference>
<organism evidence="2 3">
    <name type="scientific">Alloalcanivorax marinus</name>
    <dbReference type="NCBI Taxonomy" id="1177169"/>
    <lineage>
        <taxon>Bacteria</taxon>
        <taxon>Pseudomonadati</taxon>
        <taxon>Pseudomonadota</taxon>
        <taxon>Gammaproteobacteria</taxon>
        <taxon>Oceanospirillales</taxon>
        <taxon>Alcanivoracaceae</taxon>
        <taxon>Alloalcanivorax</taxon>
    </lineage>
</organism>
<keyword evidence="3" id="KW-1185">Reference proteome</keyword>
<evidence type="ECO:0000256" key="1">
    <source>
        <dbReference type="SAM" id="Phobius"/>
    </source>
</evidence>
<name>A0A9Q3YMK9_9GAMM</name>
<keyword evidence="1" id="KW-1133">Transmembrane helix</keyword>
<reference evidence="2" key="1">
    <citation type="submission" date="2021-10" db="EMBL/GenBank/DDBJ databases">
        <title>The diversity and Nitrogen Metabolism of Culturable Nitrate-Utilizing Bacteria Within the Oxygen Minimum Zone of the Changjiang (Yangtze River)Estuary.</title>
        <authorList>
            <person name="Zhang D."/>
            <person name="Zheng J."/>
            <person name="Liu S."/>
            <person name="He W."/>
        </authorList>
    </citation>
    <scope>NUCLEOTIDE SEQUENCE</scope>
    <source>
        <strain evidence="2">FXH-223</strain>
    </source>
</reference>
<keyword evidence="1" id="KW-0812">Transmembrane</keyword>
<gene>
    <name evidence="2" type="ORF">LL252_10190</name>
</gene>
<dbReference type="AlphaFoldDB" id="A0A9Q3YMK9"/>
<comment type="caution">
    <text evidence="2">The sequence shown here is derived from an EMBL/GenBank/DDBJ whole genome shotgun (WGS) entry which is preliminary data.</text>
</comment>
<evidence type="ECO:0000313" key="2">
    <source>
        <dbReference type="EMBL" id="MCC4308939.1"/>
    </source>
</evidence>
<proteinExistence type="predicted"/>
<dbReference type="RefSeq" id="WP_228233926.1">
    <property type="nucleotide sequence ID" value="NZ_ARXL01000015.1"/>
</dbReference>
<sequence length="89" mass="9603">MTDLPFSFAPLALPALPDLSGLLAVPLVLFGMVALLLWSGRIRQKVLVNVLALGVMLPMVQLCMVTLGVQWLGRELQPALLGMLPPWIG</sequence>
<protein>
    <submittedName>
        <fullName evidence="2">Uncharacterized protein</fullName>
    </submittedName>
</protein>